<dbReference type="CDD" id="cd03075">
    <property type="entry name" value="GST_N_Mu"/>
    <property type="match status" value="1"/>
</dbReference>
<comment type="similarity">
    <text evidence="2">Belongs to the GST superfamily. Mu family.</text>
</comment>
<comment type="function">
    <text evidence="1">Conjugation of reduced glutathione to a wide number of exogenous and endogenous hydrophobic electrophiles.</text>
</comment>
<dbReference type="InterPro" id="IPR036282">
    <property type="entry name" value="Glutathione-S-Trfase_C_sf"/>
</dbReference>
<accession>A0A8X6LH34</accession>
<dbReference type="Pfam" id="PF02798">
    <property type="entry name" value="GST_N"/>
    <property type="match status" value="1"/>
</dbReference>
<comment type="caution">
    <text evidence="8">The sequence shown here is derived from an EMBL/GenBank/DDBJ whole genome shotgun (WGS) entry which is preliminary data.</text>
</comment>
<proteinExistence type="inferred from homology"/>
<evidence type="ECO:0000256" key="1">
    <source>
        <dbReference type="ARBA" id="ARBA00003701"/>
    </source>
</evidence>
<evidence type="ECO:0000256" key="3">
    <source>
        <dbReference type="ARBA" id="ARBA00012452"/>
    </source>
</evidence>
<dbReference type="SUPFAM" id="SSF52833">
    <property type="entry name" value="Thioredoxin-like"/>
    <property type="match status" value="1"/>
</dbReference>
<dbReference type="GO" id="GO:0006749">
    <property type="term" value="P:glutathione metabolic process"/>
    <property type="evidence" value="ECO:0007669"/>
    <property type="project" value="TreeGrafter"/>
</dbReference>
<keyword evidence="4" id="KW-0808">Transferase</keyword>
<evidence type="ECO:0000256" key="2">
    <source>
        <dbReference type="ARBA" id="ARBA00005861"/>
    </source>
</evidence>
<dbReference type="SFLD" id="SFLDG00363">
    <property type="entry name" value="AMPS_(cytGST):_Alpha-__Mu-__Pi"/>
    <property type="match status" value="1"/>
</dbReference>
<dbReference type="InterPro" id="IPR050213">
    <property type="entry name" value="GST_superfamily"/>
</dbReference>
<reference evidence="8" key="1">
    <citation type="submission" date="2020-07" db="EMBL/GenBank/DDBJ databases">
        <title>Multicomponent nature underlies the extraordinary mechanical properties of spider dragline silk.</title>
        <authorList>
            <person name="Kono N."/>
            <person name="Nakamura H."/>
            <person name="Mori M."/>
            <person name="Yoshida Y."/>
            <person name="Ohtoshi R."/>
            <person name="Malay A.D."/>
            <person name="Moran D.A.P."/>
            <person name="Tomita M."/>
            <person name="Numata K."/>
            <person name="Arakawa K."/>
        </authorList>
    </citation>
    <scope>NUCLEOTIDE SEQUENCE</scope>
</reference>
<dbReference type="SFLD" id="SFLDG01205">
    <property type="entry name" value="AMPS.1"/>
    <property type="match status" value="1"/>
</dbReference>
<dbReference type="InterPro" id="IPR004045">
    <property type="entry name" value="Glutathione_S-Trfase_N"/>
</dbReference>
<dbReference type="InterPro" id="IPR040079">
    <property type="entry name" value="Glutathione_S-Trfase"/>
</dbReference>
<evidence type="ECO:0000256" key="5">
    <source>
        <dbReference type="ARBA" id="ARBA00047960"/>
    </source>
</evidence>
<dbReference type="Gene3D" id="1.20.1050.130">
    <property type="match status" value="1"/>
</dbReference>
<evidence type="ECO:0000313" key="8">
    <source>
        <dbReference type="EMBL" id="GFR10601.1"/>
    </source>
</evidence>
<dbReference type="PROSITE" id="PS50404">
    <property type="entry name" value="GST_NTER"/>
    <property type="match status" value="1"/>
</dbReference>
<feature type="domain" description="GST N-terminal" evidence="6">
    <location>
        <begin position="2"/>
        <end position="83"/>
    </location>
</feature>
<keyword evidence="9" id="KW-1185">Reference proteome</keyword>
<sequence length="220" mass="26046">MAKPLLGYWDLRGICEPIRYLLRYKKVDFVEKRYTVGQDEWQKDKFNLGLEFPNLPYYFDGDVKLTQSVAILRYLARKYGMDGKTEEEKRRIQLAEQQILDFRMILRSLVVSDGYESAKDEFIKNLPNQFTLWEKFLGDRKYVAGNEITYVDFQVYEIFDFYRIFHPSTFESFPTVKAFHDRIKNVPEIKQHINSPAFKKWPIFGPMAKFGGGGEPPKHV</sequence>
<dbReference type="EMBL" id="BMAO01036431">
    <property type="protein sequence ID" value="GFR10601.1"/>
    <property type="molecule type" value="Genomic_DNA"/>
</dbReference>
<dbReference type="GO" id="GO:0004364">
    <property type="term" value="F:glutathione transferase activity"/>
    <property type="evidence" value="ECO:0007669"/>
    <property type="project" value="UniProtKB-EC"/>
</dbReference>
<dbReference type="InterPro" id="IPR010987">
    <property type="entry name" value="Glutathione-S-Trfase_C-like"/>
</dbReference>
<dbReference type="AlphaFoldDB" id="A0A8X6LH34"/>
<protein>
    <recommendedName>
        <fullName evidence="3">glutathione transferase</fullName>
        <ecNumber evidence="3">2.5.1.18</ecNumber>
    </recommendedName>
</protein>
<dbReference type="PANTHER" id="PTHR11571:SF222">
    <property type="entry name" value="GLUTATHIONE TRANSFERASE"/>
    <property type="match status" value="1"/>
</dbReference>
<dbReference type="PROSITE" id="PS50405">
    <property type="entry name" value="GST_CTER"/>
    <property type="match status" value="1"/>
</dbReference>
<dbReference type="SFLD" id="SFLDS00019">
    <property type="entry name" value="Glutathione_Transferase_(cytos"/>
    <property type="match status" value="1"/>
</dbReference>
<dbReference type="OrthoDB" id="6406794at2759"/>
<dbReference type="InterPro" id="IPR004046">
    <property type="entry name" value="GST_C"/>
</dbReference>
<feature type="domain" description="GST C-terminal" evidence="7">
    <location>
        <begin position="85"/>
        <end position="203"/>
    </location>
</feature>
<evidence type="ECO:0000259" key="7">
    <source>
        <dbReference type="PROSITE" id="PS50405"/>
    </source>
</evidence>
<evidence type="ECO:0000256" key="4">
    <source>
        <dbReference type="ARBA" id="ARBA00022679"/>
    </source>
</evidence>
<dbReference type="FunFam" id="1.20.1050.10:FF:000003">
    <property type="entry name" value="Glutathione S-transferase 2"/>
    <property type="match status" value="1"/>
</dbReference>
<organism evidence="8 9">
    <name type="scientific">Trichonephila clavata</name>
    <name type="common">Joro spider</name>
    <name type="synonym">Nephila clavata</name>
    <dbReference type="NCBI Taxonomy" id="2740835"/>
    <lineage>
        <taxon>Eukaryota</taxon>
        <taxon>Metazoa</taxon>
        <taxon>Ecdysozoa</taxon>
        <taxon>Arthropoda</taxon>
        <taxon>Chelicerata</taxon>
        <taxon>Arachnida</taxon>
        <taxon>Araneae</taxon>
        <taxon>Araneomorphae</taxon>
        <taxon>Entelegynae</taxon>
        <taxon>Araneoidea</taxon>
        <taxon>Nephilidae</taxon>
        <taxon>Trichonephila</taxon>
    </lineage>
</organism>
<evidence type="ECO:0000259" key="6">
    <source>
        <dbReference type="PROSITE" id="PS50404"/>
    </source>
</evidence>
<dbReference type="InterPro" id="IPR036249">
    <property type="entry name" value="Thioredoxin-like_sf"/>
</dbReference>
<dbReference type="Proteomes" id="UP000887116">
    <property type="component" value="Unassembled WGS sequence"/>
</dbReference>
<evidence type="ECO:0000313" key="9">
    <source>
        <dbReference type="Proteomes" id="UP000887116"/>
    </source>
</evidence>
<dbReference type="PANTHER" id="PTHR11571">
    <property type="entry name" value="GLUTATHIONE S-TRANSFERASE"/>
    <property type="match status" value="1"/>
</dbReference>
<dbReference type="SUPFAM" id="SSF47616">
    <property type="entry name" value="GST C-terminal domain-like"/>
    <property type="match status" value="1"/>
</dbReference>
<gene>
    <name evidence="8" type="ORF">TNCT_174961</name>
</gene>
<dbReference type="Pfam" id="PF14497">
    <property type="entry name" value="GST_C_3"/>
    <property type="match status" value="1"/>
</dbReference>
<dbReference type="EC" id="2.5.1.18" evidence="3"/>
<name>A0A8X6LH34_TRICU</name>
<comment type="catalytic activity">
    <reaction evidence="5">
        <text>RX + glutathione = an S-substituted glutathione + a halide anion + H(+)</text>
        <dbReference type="Rhea" id="RHEA:16437"/>
        <dbReference type="ChEBI" id="CHEBI:15378"/>
        <dbReference type="ChEBI" id="CHEBI:16042"/>
        <dbReference type="ChEBI" id="CHEBI:17792"/>
        <dbReference type="ChEBI" id="CHEBI:57925"/>
        <dbReference type="ChEBI" id="CHEBI:90779"/>
        <dbReference type="EC" id="2.5.1.18"/>
    </reaction>
</comment>